<evidence type="ECO:0000313" key="14">
    <source>
        <dbReference type="Proteomes" id="UP000694542"/>
    </source>
</evidence>
<evidence type="ECO:0000256" key="12">
    <source>
        <dbReference type="SAM" id="MobiDB-lite"/>
    </source>
</evidence>
<evidence type="ECO:0000256" key="1">
    <source>
        <dbReference type="ARBA" id="ARBA00004323"/>
    </source>
</evidence>
<evidence type="ECO:0000256" key="4">
    <source>
        <dbReference type="ARBA" id="ARBA00022692"/>
    </source>
</evidence>
<comment type="similarity">
    <text evidence="2 11">Belongs to the sulfotransferase 2 family.</text>
</comment>
<accession>A0A8C0SPL5</accession>
<dbReference type="InterPro" id="IPR018011">
    <property type="entry name" value="Carb_sulfotrans_8-10"/>
</dbReference>
<keyword evidence="4" id="KW-0812">Transmembrane</keyword>
<dbReference type="PANTHER" id="PTHR12137:SF2">
    <property type="entry name" value="CARBOHYDRATE SULFOTRANSFERASE 10"/>
    <property type="match status" value="1"/>
</dbReference>
<keyword evidence="9 11" id="KW-0325">Glycoprotein</keyword>
<comment type="subcellular location">
    <subcellularLocation>
        <location evidence="1 11">Golgi apparatus membrane</location>
        <topology evidence="1 11">Single-pass type II membrane protein</topology>
    </subcellularLocation>
</comment>
<dbReference type="GO" id="GO:0016051">
    <property type="term" value="P:carbohydrate biosynthetic process"/>
    <property type="evidence" value="ECO:0007669"/>
    <property type="project" value="InterPro"/>
</dbReference>
<keyword evidence="3 11" id="KW-0808">Transferase</keyword>
<dbReference type="AlphaFoldDB" id="A0A8C0SPL5"/>
<evidence type="ECO:0000256" key="11">
    <source>
        <dbReference type="RuleBase" id="RU364020"/>
    </source>
</evidence>
<keyword evidence="7 11" id="KW-0333">Golgi apparatus</keyword>
<evidence type="ECO:0000256" key="7">
    <source>
        <dbReference type="ARBA" id="ARBA00023034"/>
    </source>
</evidence>
<feature type="compositionally biased region" description="Pro residues" evidence="12">
    <location>
        <begin position="159"/>
        <end position="169"/>
    </location>
</feature>
<keyword evidence="6" id="KW-1133">Transmembrane helix</keyword>
<dbReference type="Proteomes" id="UP000694542">
    <property type="component" value="Chromosome 10"/>
</dbReference>
<dbReference type="InterPro" id="IPR005331">
    <property type="entry name" value="Sulfotransferase"/>
</dbReference>
<feature type="region of interest" description="Disordered" evidence="12">
    <location>
        <begin position="68"/>
        <end position="247"/>
    </location>
</feature>
<protein>
    <recommendedName>
        <fullName evidence="11">Carbohydrate sulfotransferase</fullName>
        <ecNumber evidence="11">2.8.2.-</ecNumber>
    </recommendedName>
</protein>
<feature type="compositionally biased region" description="Low complexity" evidence="12">
    <location>
        <begin position="69"/>
        <end position="78"/>
    </location>
</feature>
<keyword evidence="10 11" id="KW-0119">Carbohydrate metabolism</keyword>
<keyword evidence="5 11" id="KW-0735">Signal-anchor</keyword>
<evidence type="ECO:0000256" key="8">
    <source>
        <dbReference type="ARBA" id="ARBA00023136"/>
    </source>
</evidence>
<keyword evidence="8" id="KW-0472">Membrane</keyword>
<feature type="compositionally biased region" description="Basic and acidic residues" evidence="12">
    <location>
        <begin position="213"/>
        <end position="224"/>
    </location>
</feature>
<evidence type="ECO:0000256" key="3">
    <source>
        <dbReference type="ARBA" id="ARBA00022679"/>
    </source>
</evidence>
<reference evidence="13" key="2">
    <citation type="submission" date="2025-08" db="UniProtKB">
        <authorList>
            <consortium name="Ensembl"/>
        </authorList>
    </citation>
    <scope>IDENTIFICATION</scope>
</reference>
<proteinExistence type="inferred from homology"/>
<evidence type="ECO:0000256" key="5">
    <source>
        <dbReference type="ARBA" id="ARBA00022968"/>
    </source>
</evidence>
<organism evidence="13 14">
    <name type="scientific">Canis lupus familiaris</name>
    <name type="common">Dog</name>
    <name type="synonym">Canis familiaris</name>
    <dbReference type="NCBI Taxonomy" id="9615"/>
    <lineage>
        <taxon>Eukaryota</taxon>
        <taxon>Metazoa</taxon>
        <taxon>Chordata</taxon>
        <taxon>Craniata</taxon>
        <taxon>Vertebrata</taxon>
        <taxon>Euteleostomi</taxon>
        <taxon>Mammalia</taxon>
        <taxon>Eutheria</taxon>
        <taxon>Laurasiatheria</taxon>
        <taxon>Carnivora</taxon>
        <taxon>Caniformia</taxon>
        <taxon>Canidae</taxon>
        <taxon>Canis</taxon>
    </lineage>
</organism>
<feature type="compositionally biased region" description="Low complexity" evidence="12">
    <location>
        <begin position="174"/>
        <end position="186"/>
    </location>
</feature>
<evidence type="ECO:0000256" key="2">
    <source>
        <dbReference type="ARBA" id="ARBA00006339"/>
    </source>
</evidence>
<feature type="compositionally biased region" description="Low complexity" evidence="12">
    <location>
        <begin position="121"/>
        <end position="158"/>
    </location>
</feature>
<dbReference type="GO" id="GO:0008146">
    <property type="term" value="F:sulfotransferase activity"/>
    <property type="evidence" value="ECO:0007669"/>
    <property type="project" value="InterPro"/>
</dbReference>
<sequence>MLGGGKNRLGLFPSLDLFLLHFSKFGLFFFFFLVLKHHTCFSGWRSGGIRFGRTSLCNFLGRSSLGVQGPLRRASPRGPGRRAHRGDGGGGAHGGGGQAGARTCGPGGGRRGRARAGGGARSRAGAAAAGSPPGEGLARPASSFRRAAATSRAWRAAAPRPPVAAPRPPGGAGRAWPPALPGRGAPRAPPPARPARPGLSFAAGGAEGPGDPGELRLHGGERKRSAWARGAGGEGRCEGRSAPSRSAQRTYGAKQEFLLLTAVPDAGKPPGEKHFPEELKPTGKGLVQPLVYMERLELIRNVCRDEALKNLSHTAISKFVLDRIFVCDKHRILFCQTPKVGNTQWKKVLIVLNGAFPSIEEIPENVVHDHEKNGLPRLSSFSDAEIQKRLKTYFKFFIVRDPFERLISAFKDKFVHNPRFEPWYRHEIAPGIIRKYRRNRTETRGIQFEDFVRYLGDPNHRWLDLQFGDHIIHWVTYVELCAPCEIKYSVIGHHETLEDDAPYILKEAGIDHLVSYPTIPPGITVYNKTKVERYFLGISKRDIRRLYARFEGDFKLFGYQKPDFLLN</sequence>
<evidence type="ECO:0000256" key="10">
    <source>
        <dbReference type="ARBA" id="ARBA00023277"/>
    </source>
</evidence>
<gene>
    <name evidence="13" type="primary">CHST10</name>
</gene>
<reference evidence="13" key="1">
    <citation type="submission" date="2018-10" db="EMBL/GenBank/DDBJ databases">
        <title>De novo assembly of a Great Dane genome.</title>
        <authorList>
            <person name="Kidd J.M."/>
            <person name="Pendleton A.L."/>
            <person name="Shen F."/>
            <person name="Emery S."/>
        </authorList>
    </citation>
    <scope>NUCLEOTIDE SEQUENCE [LARGE SCALE GENOMIC DNA]</scope>
    <source>
        <strain evidence="13">Great Dane</strain>
    </source>
</reference>
<dbReference type="Ensembl" id="ENSCAFT00040026991.1">
    <property type="protein sequence ID" value="ENSCAFP00040023458.1"/>
    <property type="gene ID" value="ENSCAFG00040014655.1"/>
</dbReference>
<evidence type="ECO:0000256" key="6">
    <source>
        <dbReference type="ARBA" id="ARBA00022989"/>
    </source>
</evidence>
<feature type="compositionally biased region" description="Low complexity" evidence="12">
    <location>
        <begin position="195"/>
        <end position="204"/>
    </location>
</feature>
<name>A0A8C0SPL5_CANLF</name>
<dbReference type="OrthoDB" id="2019940at2759"/>
<evidence type="ECO:0000313" key="13">
    <source>
        <dbReference type="Ensembl" id="ENSCAFP00040023458.1"/>
    </source>
</evidence>
<dbReference type="Pfam" id="PF03567">
    <property type="entry name" value="Sulfotransfer_2"/>
    <property type="match status" value="1"/>
</dbReference>
<dbReference type="GO" id="GO:0000139">
    <property type="term" value="C:Golgi membrane"/>
    <property type="evidence" value="ECO:0007669"/>
    <property type="project" value="UniProtKB-SubCell"/>
</dbReference>
<feature type="compositionally biased region" description="Gly residues" evidence="12">
    <location>
        <begin position="88"/>
        <end position="120"/>
    </location>
</feature>
<dbReference type="PANTHER" id="PTHR12137">
    <property type="entry name" value="CARBOHYDRATE SULFOTRANSFERASE"/>
    <property type="match status" value="1"/>
</dbReference>
<dbReference type="EC" id="2.8.2.-" evidence="11"/>
<evidence type="ECO:0000256" key="9">
    <source>
        <dbReference type="ARBA" id="ARBA00023180"/>
    </source>
</evidence>